<dbReference type="SUPFAM" id="SSF111331">
    <property type="entry name" value="NAD kinase/diacylglycerol kinase-like"/>
    <property type="match status" value="1"/>
</dbReference>
<keyword evidence="14" id="KW-1185">Reference proteome</keyword>
<dbReference type="SMART" id="SM00046">
    <property type="entry name" value="DAGKc"/>
    <property type="match status" value="1"/>
</dbReference>
<dbReference type="Pfam" id="PF19279">
    <property type="entry name" value="YegS_C"/>
    <property type="match status" value="1"/>
</dbReference>
<evidence type="ECO:0000313" key="13">
    <source>
        <dbReference type="EMBL" id="BEQ14488.1"/>
    </source>
</evidence>
<keyword evidence="4" id="KW-0479">Metal-binding</keyword>
<keyword evidence="7" id="KW-0067">ATP-binding</keyword>
<keyword evidence="9" id="KW-0443">Lipid metabolism</keyword>
<dbReference type="PANTHER" id="PTHR12358">
    <property type="entry name" value="SPHINGOSINE KINASE"/>
    <property type="match status" value="1"/>
</dbReference>
<evidence type="ECO:0000256" key="7">
    <source>
        <dbReference type="ARBA" id="ARBA00022840"/>
    </source>
</evidence>
<evidence type="ECO:0000256" key="2">
    <source>
        <dbReference type="ARBA" id="ARBA00022516"/>
    </source>
</evidence>
<dbReference type="GO" id="GO:0005886">
    <property type="term" value="C:plasma membrane"/>
    <property type="evidence" value="ECO:0007669"/>
    <property type="project" value="TreeGrafter"/>
</dbReference>
<keyword evidence="2" id="KW-0444">Lipid biosynthesis</keyword>
<dbReference type="EMBL" id="AP028679">
    <property type="protein sequence ID" value="BEQ14488.1"/>
    <property type="molecule type" value="Genomic_DNA"/>
</dbReference>
<dbReference type="PROSITE" id="PS50146">
    <property type="entry name" value="DAGK"/>
    <property type="match status" value="1"/>
</dbReference>
<evidence type="ECO:0000256" key="9">
    <source>
        <dbReference type="ARBA" id="ARBA00023098"/>
    </source>
</evidence>
<keyword evidence="8" id="KW-0460">Magnesium</keyword>
<dbReference type="Proteomes" id="UP001366166">
    <property type="component" value="Chromosome"/>
</dbReference>
<organism evidence="13 14">
    <name type="scientific">Desulfoferula mesophila</name>
    <dbReference type="NCBI Taxonomy" id="3058419"/>
    <lineage>
        <taxon>Bacteria</taxon>
        <taxon>Pseudomonadati</taxon>
        <taxon>Thermodesulfobacteriota</taxon>
        <taxon>Desulfarculia</taxon>
        <taxon>Desulfarculales</taxon>
        <taxon>Desulfarculaceae</taxon>
        <taxon>Desulfoferula</taxon>
    </lineage>
</organism>
<dbReference type="InterPro" id="IPR017438">
    <property type="entry name" value="ATP-NAD_kinase_N"/>
</dbReference>
<evidence type="ECO:0000256" key="3">
    <source>
        <dbReference type="ARBA" id="ARBA00022679"/>
    </source>
</evidence>
<dbReference type="PANTHER" id="PTHR12358:SF106">
    <property type="entry name" value="LIPID KINASE YEGS"/>
    <property type="match status" value="1"/>
</dbReference>
<name>A0AAU9EXQ6_9BACT</name>
<evidence type="ECO:0000259" key="12">
    <source>
        <dbReference type="PROSITE" id="PS50146"/>
    </source>
</evidence>
<dbReference type="GO" id="GO:0008654">
    <property type="term" value="P:phospholipid biosynthetic process"/>
    <property type="evidence" value="ECO:0007669"/>
    <property type="project" value="UniProtKB-KW"/>
</dbReference>
<dbReference type="NCBIfam" id="TIGR00147">
    <property type="entry name" value="YegS/Rv2252/BmrU family lipid kinase"/>
    <property type="match status" value="1"/>
</dbReference>
<sequence length="296" mass="31488">MALNHPRIALIHNPQAGRGKAVDAARRLQAALAGAGMAPRELLTKGRGHAEELVGRAVEQGAEVVMVVGGDGTVHEAAQALADSHVRLATLPAGRCNDFCRSLGLACEPEALVAAVAGGATRAVDLARVNGRNYCTVGAVGFDAEVSRYVDLMRAPLWGQPAYIYAVLRTLGRYRPPQVRLTWDEGHYHGPLFLAAVANTPTYGNQIRIVPQARADDGHLDICLVRPVGIFKVMRFLPSVLKGSHGAVPEVSFLRTRKVEIACDRPMELWADGEPVAASPLSVEILPGALKVVAPA</sequence>
<dbReference type="GO" id="GO:0004143">
    <property type="term" value="F:ATP-dependent diacylglycerol kinase activity"/>
    <property type="evidence" value="ECO:0007669"/>
    <property type="project" value="TreeGrafter"/>
</dbReference>
<dbReference type="InterPro" id="IPR045540">
    <property type="entry name" value="YegS/DAGK_C"/>
</dbReference>
<feature type="domain" description="DAGKc" evidence="12">
    <location>
        <begin position="3"/>
        <end position="133"/>
    </location>
</feature>
<dbReference type="GO" id="GO:0005524">
    <property type="term" value="F:ATP binding"/>
    <property type="evidence" value="ECO:0007669"/>
    <property type="project" value="UniProtKB-KW"/>
</dbReference>
<keyword evidence="10" id="KW-0594">Phospholipid biosynthesis</keyword>
<proteinExistence type="predicted"/>
<gene>
    <name evidence="13" type="ORF">FAK_15540</name>
</gene>
<evidence type="ECO:0000256" key="5">
    <source>
        <dbReference type="ARBA" id="ARBA00022741"/>
    </source>
</evidence>
<evidence type="ECO:0000313" key="14">
    <source>
        <dbReference type="Proteomes" id="UP001366166"/>
    </source>
</evidence>
<dbReference type="GO" id="GO:0046872">
    <property type="term" value="F:metal ion binding"/>
    <property type="evidence" value="ECO:0007669"/>
    <property type="project" value="UniProtKB-KW"/>
</dbReference>
<keyword evidence="5" id="KW-0547">Nucleotide-binding</keyword>
<dbReference type="InterPro" id="IPR005218">
    <property type="entry name" value="Diacylglycerol/lipid_kinase"/>
</dbReference>
<dbReference type="RefSeq" id="WP_338606193.1">
    <property type="nucleotide sequence ID" value="NZ_AP028679.1"/>
</dbReference>
<keyword evidence="11" id="KW-1208">Phospholipid metabolism</keyword>
<evidence type="ECO:0000256" key="8">
    <source>
        <dbReference type="ARBA" id="ARBA00022842"/>
    </source>
</evidence>
<dbReference type="KEGG" id="dmp:FAK_15540"/>
<evidence type="ECO:0000256" key="6">
    <source>
        <dbReference type="ARBA" id="ARBA00022777"/>
    </source>
</evidence>
<dbReference type="Gene3D" id="3.40.50.10330">
    <property type="entry name" value="Probable inorganic polyphosphate/atp-NAD kinase, domain 1"/>
    <property type="match status" value="1"/>
</dbReference>
<keyword evidence="6 13" id="KW-0418">Kinase</keyword>
<evidence type="ECO:0000256" key="1">
    <source>
        <dbReference type="ARBA" id="ARBA00001946"/>
    </source>
</evidence>
<keyword evidence="3" id="KW-0808">Transferase</keyword>
<protein>
    <submittedName>
        <fullName evidence="13">Diacylglycerol kinase</fullName>
    </submittedName>
</protein>
<dbReference type="Gene3D" id="2.60.200.40">
    <property type="match status" value="1"/>
</dbReference>
<accession>A0AAU9EXQ6</accession>
<evidence type="ECO:0000256" key="4">
    <source>
        <dbReference type="ARBA" id="ARBA00022723"/>
    </source>
</evidence>
<dbReference type="InterPro" id="IPR001206">
    <property type="entry name" value="Diacylglycerol_kinase_cat_dom"/>
</dbReference>
<evidence type="ECO:0000256" key="10">
    <source>
        <dbReference type="ARBA" id="ARBA00023209"/>
    </source>
</evidence>
<reference evidence="14" key="1">
    <citation type="journal article" date="2023" name="Arch. Microbiol.">
        <title>Desulfoferula mesophilus gen. nov. sp. nov., a mesophilic sulfate-reducing bacterium isolated from a brackish lake sediment.</title>
        <authorList>
            <person name="Watanabe T."/>
            <person name="Yabe T."/>
            <person name="Tsuji J.M."/>
            <person name="Fukui M."/>
        </authorList>
    </citation>
    <scope>NUCLEOTIDE SEQUENCE [LARGE SCALE GENOMIC DNA]</scope>
    <source>
        <strain evidence="14">12FAK</strain>
    </source>
</reference>
<dbReference type="InterPro" id="IPR050187">
    <property type="entry name" value="Lipid_Phosphate_FormReg"/>
</dbReference>
<dbReference type="InterPro" id="IPR016064">
    <property type="entry name" value="NAD/diacylglycerol_kinase_sf"/>
</dbReference>
<dbReference type="Pfam" id="PF00781">
    <property type="entry name" value="DAGK_cat"/>
    <property type="match status" value="1"/>
</dbReference>
<comment type="cofactor">
    <cofactor evidence="1">
        <name>Mg(2+)</name>
        <dbReference type="ChEBI" id="CHEBI:18420"/>
    </cofactor>
</comment>
<dbReference type="AlphaFoldDB" id="A0AAU9EXQ6"/>
<evidence type="ECO:0000256" key="11">
    <source>
        <dbReference type="ARBA" id="ARBA00023264"/>
    </source>
</evidence>